<keyword evidence="2 4" id="KW-0863">Zinc-finger</keyword>
<dbReference type="Proteomes" id="UP000195402">
    <property type="component" value="Unassembled WGS sequence"/>
</dbReference>
<evidence type="ECO:0000313" key="6">
    <source>
        <dbReference type="EMBL" id="OVA04629.1"/>
    </source>
</evidence>
<dbReference type="InParanoid" id="A0A200Q2E2"/>
<evidence type="ECO:0000256" key="2">
    <source>
        <dbReference type="ARBA" id="ARBA00022771"/>
    </source>
</evidence>
<dbReference type="InterPro" id="IPR010666">
    <property type="entry name" value="Znf_GRF"/>
</dbReference>
<name>A0A200Q2E2_MACCD</name>
<organism evidence="6 7">
    <name type="scientific">Macleaya cordata</name>
    <name type="common">Five-seeded plume-poppy</name>
    <name type="synonym">Bocconia cordata</name>
    <dbReference type="NCBI Taxonomy" id="56857"/>
    <lineage>
        <taxon>Eukaryota</taxon>
        <taxon>Viridiplantae</taxon>
        <taxon>Streptophyta</taxon>
        <taxon>Embryophyta</taxon>
        <taxon>Tracheophyta</taxon>
        <taxon>Spermatophyta</taxon>
        <taxon>Magnoliopsida</taxon>
        <taxon>Ranunculales</taxon>
        <taxon>Papaveraceae</taxon>
        <taxon>Papaveroideae</taxon>
        <taxon>Macleaya</taxon>
    </lineage>
</organism>
<reference evidence="6 7" key="1">
    <citation type="journal article" date="2017" name="Mol. Plant">
        <title>The Genome of Medicinal Plant Macleaya cordata Provides New Insights into Benzylisoquinoline Alkaloids Metabolism.</title>
        <authorList>
            <person name="Liu X."/>
            <person name="Liu Y."/>
            <person name="Huang P."/>
            <person name="Ma Y."/>
            <person name="Qing Z."/>
            <person name="Tang Q."/>
            <person name="Cao H."/>
            <person name="Cheng P."/>
            <person name="Zheng Y."/>
            <person name="Yuan Z."/>
            <person name="Zhou Y."/>
            <person name="Liu J."/>
            <person name="Tang Z."/>
            <person name="Zhuo Y."/>
            <person name="Zhang Y."/>
            <person name="Yu L."/>
            <person name="Huang J."/>
            <person name="Yang P."/>
            <person name="Peng Q."/>
            <person name="Zhang J."/>
            <person name="Jiang W."/>
            <person name="Zhang Z."/>
            <person name="Lin K."/>
            <person name="Ro D.K."/>
            <person name="Chen X."/>
            <person name="Xiong X."/>
            <person name="Shang Y."/>
            <person name="Huang S."/>
            <person name="Zeng J."/>
        </authorList>
    </citation>
    <scope>NUCLEOTIDE SEQUENCE [LARGE SCALE GENOMIC DNA]</scope>
    <source>
        <strain evidence="7">cv. BLH2017</strain>
        <tissue evidence="6">Root</tissue>
    </source>
</reference>
<dbReference type="EMBL" id="MVGT01003295">
    <property type="protein sequence ID" value="OVA04629.1"/>
    <property type="molecule type" value="Genomic_DNA"/>
</dbReference>
<evidence type="ECO:0000259" key="5">
    <source>
        <dbReference type="PROSITE" id="PS51999"/>
    </source>
</evidence>
<keyword evidence="7" id="KW-1185">Reference proteome</keyword>
<sequence>MGGNSASGSRQKFIASSSCQICNLASHHADSCPFIYSACKRDKCNGIRKMLTSNTKANPGKRFLTCQYSGCRSFQWLDEAITESISTCSTPKQHISEGCFECGGSDHWYNECPWVRNPCRKDGCVGIRKLKISGKKWSDGEKFLRCNLCEDFEWLKDVKKELEITPKSPINARIVIEANLCEQFKKGCGFKNK</sequence>
<gene>
    <name evidence="6" type="ORF">BVC80_1711g14</name>
</gene>
<proteinExistence type="predicted"/>
<evidence type="ECO:0000256" key="3">
    <source>
        <dbReference type="ARBA" id="ARBA00022833"/>
    </source>
</evidence>
<evidence type="ECO:0000256" key="1">
    <source>
        <dbReference type="ARBA" id="ARBA00022723"/>
    </source>
</evidence>
<protein>
    <submittedName>
        <fullName evidence="6">Zinc finger protein</fullName>
    </submittedName>
</protein>
<dbReference type="AlphaFoldDB" id="A0A200Q2E2"/>
<accession>A0A200Q2E2</accession>
<keyword evidence="1" id="KW-0479">Metal-binding</keyword>
<dbReference type="PROSITE" id="PS51999">
    <property type="entry name" value="ZF_GRF"/>
    <property type="match status" value="1"/>
</dbReference>
<comment type="caution">
    <text evidence="6">The sequence shown here is derived from an EMBL/GenBank/DDBJ whole genome shotgun (WGS) entry which is preliminary data.</text>
</comment>
<dbReference type="GO" id="GO:0008270">
    <property type="term" value="F:zinc ion binding"/>
    <property type="evidence" value="ECO:0007669"/>
    <property type="project" value="UniProtKB-KW"/>
</dbReference>
<evidence type="ECO:0000256" key="4">
    <source>
        <dbReference type="PROSITE-ProRule" id="PRU01343"/>
    </source>
</evidence>
<keyword evidence="3" id="KW-0862">Zinc</keyword>
<dbReference type="OrthoDB" id="2822301at2759"/>
<evidence type="ECO:0000313" key="7">
    <source>
        <dbReference type="Proteomes" id="UP000195402"/>
    </source>
</evidence>
<feature type="domain" description="GRF-type" evidence="5">
    <location>
        <begin position="39"/>
        <end position="80"/>
    </location>
</feature>